<keyword evidence="1" id="KW-1133">Transmembrane helix</keyword>
<proteinExistence type="predicted"/>
<feature type="transmembrane region" description="Helical" evidence="1">
    <location>
        <begin position="129"/>
        <end position="147"/>
    </location>
</feature>
<feature type="transmembrane region" description="Helical" evidence="1">
    <location>
        <begin position="198"/>
        <end position="214"/>
    </location>
</feature>
<feature type="transmembrane region" description="Helical" evidence="1">
    <location>
        <begin position="353"/>
        <end position="373"/>
    </location>
</feature>
<comment type="caution">
    <text evidence="2">The sequence shown here is derived from an EMBL/GenBank/DDBJ whole genome shotgun (WGS) entry which is preliminary data.</text>
</comment>
<reference evidence="2 3" key="1">
    <citation type="submission" date="2018-01" db="EMBL/GenBank/DDBJ databases">
        <title>Denitrification phenotypes of diverse strains of Pseudomonas stutzeri.</title>
        <authorList>
            <person name="Milligan D.A."/>
            <person name="Bergaust L."/>
            <person name="Bakken L.R."/>
            <person name="Frostegard A."/>
        </authorList>
    </citation>
    <scope>NUCLEOTIDE SEQUENCE [LARGE SCALE GENOMIC DNA]</scope>
    <source>
        <strain evidence="2 3">CCUG 44592</strain>
    </source>
</reference>
<name>A0A2N8RK05_STUST</name>
<sequence length="417" mass="47741">MTNFGSRFFFFPLLILALILHFSVFGDSPHNPYGIKGLNELYLAVSIVFTILLLLASSENAPREFRILMYYCFYTAVVFLVLPAIFAYYTYGQPIVFGLIEERRVLFCLGFAPLLFLGKRVSTLQFERGLLYAALIAAFFSWCFKFGVIPDTRLEVRSDDRPDRSSIGPYLICFGYFYCIQIWSKGISPINGAARNKTLYLVIAALLLLTLVFATQTRQLIVLCLLFTLFCLRAKAVIWAASLSILLSPFYFFPSLLEVLGLNTEFYDSTLEGVEDGVRTHTIASIFAHLDQVNWLPSGSLSLMWQDGFIPYFGEHFFLSDVGVFGTLFRFGFLTFFLIPMTLFVYHRIAKNITADMTFIYSTILAFFVIWPLNGLFEYGQPIITMLFVIHALKARHLRSQELIHERRAYPQLQGSY</sequence>
<feature type="transmembrane region" description="Helical" evidence="1">
    <location>
        <begin position="220"/>
        <end position="238"/>
    </location>
</feature>
<keyword evidence="1" id="KW-0472">Membrane</keyword>
<keyword evidence="1" id="KW-0812">Transmembrane</keyword>
<dbReference type="RefSeq" id="WP_058064689.1">
    <property type="nucleotide sequence ID" value="NZ_JAMOHR010000001.1"/>
</dbReference>
<accession>A0A2N8RK05</accession>
<organism evidence="2 3">
    <name type="scientific">Stutzerimonas stutzeri</name>
    <name type="common">Pseudomonas stutzeri</name>
    <dbReference type="NCBI Taxonomy" id="316"/>
    <lineage>
        <taxon>Bacteria</taxon>
        <taxon>Pseudomonadati</taxon>
        <taxon>Pseudomonadota</taxon>
        <taxon>Gammaproteobacteria</taxon>
        <taxon>Pseudomonadales</taxon>
        <taxon>Pseudomonadaceae</taxon>
        <taxon>Stutzerimonas</taxon>
    </lineage>
</organism>
<evidence type="ECO:0000313" key="2">
    <source>
        <dbReference type="EMBL" id="PNF61429.1"/>
    </source>
</evidence>
<feature type="transmembrane region" description="Helical" evidence="1">
    <location>
        <begin position="322"/>
        <end position="346"/>
    </location>
</feature>
<evidence type="ECO:0000256" key="1">
    <source>
        <dbReference type="SAM" id="Phobius"/>
    </source>
</evidence>
<evidence type="ECO:0000313" key="3">
    <source>
        <dbReference type="Proteomes" id="UP000236003"/>
    </source>
</evidence>
<feature type="transmembrane region" description="Helical" evidence="1">
    <location>
        <begin position="41"/>
        <end position="56"/>
    </location>
</feature>
<feature type="transmembrane region" description="Helical" evidence="1">
    <location>
        <begin position="167"/>
        <end position="186"/>
    </location>
</feature>
<dbReference type="EMBL" id="POUM01000001">
    <property type="protein sequence ID" value="PNF61429.1"/>
    <property type="molecule type" value="Genomic_DNA"/>
</dbReference>
<dbReference type="AlphaFoldDB" id="A0A2N8RK05"/>
<protein>
    <submittedName>
        <fullName evidence="2">Uncharacterized protein</fullName>
    </submittedName>
</protein>
<feature type="transmembrane region" description="Helical" evidence="1">
    <location>
        <begin position="68"/>
        <end position="89"/>
    </location>
</feature>
<gene>
    <name evidence="2" type="ORF">CXK99_01480</name>
</gene>
<dbReference type="Proteomes" id="UP000236003">
    <property type="component" value="Unassembled WGS sequence"/>
</dbReference>